<dbReference type="EMBL" id="JABANM010015524">
    <property type="protein sequence ID" value="KAF4730925.1"/>
    <property type="molecule type" value="Genomic_DNA"/>
</dbReference>
<evidence type="ECO:0000313" key="1">
    <source>
        <dbReference type="EMBL" id="KAF4719802.1"/>
    </source>
</evidence>
<reference evidence="3 4" key="1">
    <citation type="submission" date="2020-04" db="EMBL/GenBank/DDBJ databases">
        <title>Perkinsus olseni comparative genomics.</title>
        <authorList>
            <person name="Bogema D.R."/>
        </authorList>
    </citation>
    <scope>NUCLEOTIDE SEQUENCE [LARGE SCALE GENOMIC DNA]</scope>
    <source>
        <strain evidence="2">ATCC PRA-205</strain>
        <strain evidence="1 3">ATCC PRA-207</strain>
    </source>
</reference>
<comment type="caution">
    <text evidence="1">The sequence shown here is derived from an EMBL/GenBank/DDBJ whole genome shotgun (WGS) entry which is preliminary data.</text>
</comment>
<evidence type="ECO:0000313" key="4">
    <source>
        <dbReference type="Proteomes" id="UP000574390"/>
    </source>
</evidence>
<sequence>MAGYPIFSPGPDDLWYTRHASMHYLRYDEYMDWYCDGRGRWNGHVCECEEGWVSALDKFGGYIRFCQIWNGTGNPNPRWSCWSSSEFNPPQ</sequence>
<name>A0A7J6RHG0_PEROL</name>
<accession>A0A7J6RHG0</accession>
<evidence type="ECO:0000313" key="3">
    <source>
        <dbReference type="Proteomes" id="UP000553632"/>
    </source>
</evidence>
<evidence type="ECO:0000313" key="2">
    <source>
        <dbReference type="EMBL" id="KAF4730925.1"/>
    </source>
</evidence>
<dbReference type="Proteomes" id="UP000574390">
    <property type="component" value="Unassembled WGS sequence"/>
</dbReference>
<protein>
    <submittedName>
        <fullName evidence="1">Uncharacterized protein</fullName>
    </submittedName>
</protein>
<gene>
    <name evidence="2" type="ORF">FOZ62_003144</name>
    <name evidence="1" type="ORF">FOZ63_018043</name>
</gene>
<keyword evidence="3" id="KW-1185">Reference proteome</keyword>
<proteinExistence type="predicted"/>
<organism evidence="1 3">
    <name type="scientific">Perkinsus olseni</name>
    <name type="common">Perkinsus atlanticus</name>
    <dbReference type="NCBI Taxonomy" id="32597"/>
    <lineage>
        <taxon>Eukaryota</taxon>
        <taxon>Sar</taxon>
        <taxon>Alveolata</taxon>
        <taxon>Perkinsozoa</taxon>
        <taxon>Perkinsea</taxon>
        <taxon>Perkinsida</taxon>
        <taxon>Perkinsidae</taxon>
        <taxon>Perkinsus</taxon>
    </lineage>
</organism>
<dbReference type="Proteomes" id="UP000553632">
    <property type="component" value="Unassembled WGS sequence"/>
</dbReference>
<dbReference type="AlphaFoldDB" id="A0A7J6RHG0"/>
<dbReference type="EMBL" id="JABANO010025697">
    <property type="protein sequence ID" value="KAF4719802.1"/>
    <property type="molecule type" value="Genomic_DNA"/>
</dbReference>